<sequence length="354" mass="39847">VFVSLIPLWICVVFFVLCLKCQRPKNFPPGPPPLPILGNLLNFSLDNPMRDLERLRKCYGNVYSLFIGPKPAVVIDGVQAMKEAMMSKAADFAGRPELSHHMPISMPVVGMVLADYGLSWKEHRRFALMTLRNFGLGKQLVKSSGMASVGALTVCTCSNIICQVLFGTLYGYNDEFIKVVVQCFKENSKIANGPWAMVSYNMSVRCQQEIDHMLEMKTQITYDDRHNMPYMQTVIHEIQRIANTAPLSVFHSTTKDTELMGYFLPKKQLKGTLVIQNLNSVLNEEGQWKFPHEFKPENFLNDQGEFVKPKAFVPFSAGMRQTSTASSCRSDLHKVLGTVLFGLLTLWWEGGCCG</sequence>
<dbReference type="GO" id="GO:0006082">
    <property type="term" value="P:organic acid metabolic process"/>
    <property type="evidence" value="ECO:0007669"/>
    <property type="project" value="TreeGrafter"/>
</dbReference>
<accession>A0A4W6G9S4</accession>
<keyword evidence="4" id="KW-0408">Iron</keyword>
<feature type="signal peptide" evidence="5">
    <location>
        <begin position="1"/>
        <end position="21"/>
    </location>
</feature>
<reference evidence="7" key="1">
    <citation type="submission" date="2015-09" db="EMBL/GenBank/DDBJ databases">
        <authorList>
            <person name="Sai Rama Sridatta P."/>
        </authorList>
    </citation>
    <scope>NUCLEOTIDE SEQUENCE [LARGE SCALE GENOMIC DNA]</scope>
</reference>
<keyword evidence="7" id="KW-1185">Reference proteome</keyword>
<organism evidence="6 7">
    <name type="scientific">Lates calcarifer</name>
    <name type="common">Barramundi</name>
    <name type="synonym">Holocentrus calcarifer</name>
    <dbReference type="NCBI Taxonomy" id="8187"/>
    <lineage>
        <taxon>Eukaryota</taxon>
        <taxon>Metazoa</taxon>
        <taxon>Chordata</taxon>
        <taxon>Craniata</taxon>
        <taxon>Vertebrata</taxon>
        <taxon>Euteleostomi</taxon>
        <taxon>Actinopterygii</taxon>
        <taxon>Neopterygii</taxon>
        <taxon>Teleostei</taxon>
        <taxon>Neoteleostei</taxon>
        <taxon>Acanthomorphata</taxon>
        <taxon>Carangaria</taxon>
        <taxon>Carangaria incertae sedis</taxon>
        <taxon>Centropomidae</taxon>
        <taxon>Lates</taxon>
    </lineage>
</organism>
<dbReference type="PRINTS" id="PR00463">
    <property type="entry name" value="EP450I"/>
</dbReference>
<evidence type="ECO:0000256" key="1">
    <source>
        <dbReference type="ARBA" id="ARBA00001971"/>
    </source>
</evidence>
<dbReference type="STRING" id="8187.ENSLCAP00010059520"/>
<dbReference type="InterPro" id="IPR001128">
    <property type="entry name" value="Cyt_P450"/>
</dbReference>
<reference evidence="6" key="3">
    <citation type="submission" date="2025-09" db="UniProtKB">
        <authorList>
            <consortium name="Ensembl"/>
        </authorList>
    </citation>
    <scope>IDENTIFICATION</scope>
</reference>
<dbReference type="PANTHER" id="PTHR24300">
    <property type="entry name" value="CYTOCHROME P450 508A4-RELATED"/>
    <property type="match status" value="1"/>
</dbReference>
<reference evidence="6" key="2">
    <citation type="submission" date="2025-08" db="UniProtKB">
        <authorList>
            <consortium name="Ensembl"/>
        </authorList>
    </citation>
    <scope>IDENTIFICATION</scope>
</reference>
<comment type="similarity">
    <text evidence="2">Belongs to the cytochrome P450 family.</text>
</comment>
<comment type="cofactor">
    <cofactor evidence="1">
        <name>heme</name>
        <dbReference type="ChEBI" id="CHEBI:30413"/>
    </cofactor>
</comment>
<dbReference type="Ensembl" id="ENSLCAT00010061135.1">
    <property type="protein sequence ID" value="ENSLCAP00010059520.1"/>
    <property type="gene ID" value="ENSLCAG00010027735.1"/>
</dbReference>
<dbReference type="GO" id="GO:0005506">
    <property type="term" value="F:iron ion binding"/>
    <property type="evidence" value="ECO:0007669"/>
    <property type="project" value="InterPro"/>
</dbReference>
<dbReference type="Pfam" id="PF00067">
    <property type="entry name" value="p450"/>
    <property type="match status" value="2"/>
</dbReference>
<dbReference type="GO" id="GO:0020037">
    <property type="term" value="F:heme binding"/>
    <property type="evidence" value="ECO:0007669"/>
    <property type="project" value="InterPro"/>
</dbReference>
<dbReference type="InterPro" id="IPR050182">
    <property type="entry name" value="Cytochrome_P450_fam2"/>
</dbReference>
<dbReference type="InParanoid" id="A0A4W6G9S4"/>
<evidence type="ECO:0000313" key="7">
    <source>
        <dbReference type="Proteomes" id="UP000314980"/>
    </source>
</evidence>
<dbReference type="AlphaFoldDB" id="A0A4W6G9S4"/>
<evidence type="ECO:0000313" key="6">
    <source>
        <dbReference type="Ensembl" id="ENSLCAP00010059520.1"/>
    </source>
</evidence>
<dbReference type="PANTHER" id="PTHR24300:SF327">
    <property type="entry name" value="CYTOCHROME P450 2F2-RELATED"/>
    <property type="match status" value="1"/>
</dbReference>
<evidence type="ECO:0000256" key="5">
    <source>
        <dbReference type="SAM" id="SignalP"/>
    </source>
</evidence>
<evidence type="ECO:0000256" key="3">
    <source>
        <dbReference type="ARBA" id="ARBA00022723"/>
    </source>
</evidence>
<dbReference type="Proteomes" id="UP000314980">
    <property type="component" value="Unassembled WGS sequence"/>
</dbReference>
<proteinExistence type="inferred from homology"/>
<name>A0A4W6G9S4_LATCA</name>
<evidence type="ECO:0000256" key="2">
    <source>
        <dbReference type="ARBA" id="ARBA00010617"/>
    </source>
</evidence>
<keyword evidence="5" id="KW-0732">Signal</keyword>
<dbReference type="GO" id="GO:0016712">
    <property type="term" value="F:oxidoreductase activity, acting on paired donors, with incorporation or reduction of molecular oxygen, reduced flavin or flavoprotein as one donor, and incorporation of one atom of oxygen"/>
    <property type="evidence" value="ECO:0007669"/>
    <property type="project" value="TreeGrafter"/>
</dbReference>
<dbReference type="GO" id="GO:0005737">
    <property type="term" value="C:cytoplasm"/>
    <property type="evidence" value="ECO:0007669"/>
    <property type="project" value="TreeGrafter"/>
</dbReference>
<dbReference type="SUPFAM" id="SSF48264">
    <property type="entry name" value="Cytochrome P450"/>
    <property type="match status" value="1"/>
</dbReference>
<dbReference type="Gene3D" id="1.10.630.10">
    <property type="entry name" value="Cytochrome P450"/>
    <property type="match status" value="2"/>
</dbReference>
<protein>
    <submittedName>
        <fullName evidence="6">Uncharacterized protein</fullName>
    </submittedName>
</protein>
<feature type="chain" id="PRO_5021302233" evidence="5">
    <location>
        <begin position="22"/>
        <end position="354"/>
    </location>
</feature>
<dbReference type="GeneTree" id="ENSGT00940000163301"/>
<evidence type="ECO:0000256" key="4">
    <source>
        <dbReference type="ARBA" id="ARBA00023004"/>
    </source>
</evidence>
<keyword evidence="3" id="KW-0479">Metal-binding</keyword>
<dbReference type="InterPro" id="IPR036396">
    <property type="entry name" value="Cyt_P450_sf"/>
</dbReference>
<dbReference type="GO" id="GO:0006805">
    <property type="term" value="P:xenobiotic metabolic process"/>
    <property type="evidence" value="ECO:0007669"/>
    <property type="project" value="TreeGrafter"/>
</dbReference>
<dbReference type="InterPro" id="IPR002401">
    <property type="entry name" value="Cyt_P450_E_grp-I"/>
</dbReference>